<dbReference type="InterPro" id="IPR029035">
    <property type="entry name" value="DHS-like_NAD/FAD-binding_dom"/>
</dbReference>
<organism evidence="1 2">
    <name type="scientific">Comamonas squillarum</name>
    <dbReference type="NCBI Taxonomy" id="2977320"/>
    <lineage>
        <taxon>Bacteria</taxon>
        <taxon>Pseudomonadati</taxon>
        <taxon>Pseudomonadota</taxon>
        <taxon>Betaproteobacteria</taxon>
        <taxon>Burkholderiales</taxon>
        <taxon>Comamonadaceae</taxon>
        <taxon>Comamonas</taxon>
    </lineage>
</organism>
<proteinExistence type="predicted"/>
<evidence type="ECO:0000313" key="1">
    <source>
        <dbReference type="EMBL" id="UXC18825.1"/>
    </source>
</evidence>
<dbReference type="Proteomes" id="UP001058290">
    <property type="component" value="Chromosome"/>
</dbReference>
<name>A0ABY6A1N1_9BURK</name>
<accession>A0ABY6A1N1</accession>
<keyword evidence="2" id="KW-1185">Reference proteome</keyword>
<evidence type="ECO:0000313" key="2">
    <source>
        <dbReference type="Proteomes" id="UP001058290"/>
    </source>
</evidence>
<dbReference type="RefSeq" id="WP_260719253.1">
    <property type="nucleotide sequence ID" value="NZ_CP104377.1"/>
</dbReference>
<gene>
    <name evidence="1" type="ORF">N4T19_01430</name>
</gene>
<protein>
    <submittedName>
        <fullName evidence="1">SIR2 family protein</fullName>
    </submittedName>
</protein>
<dbReference type="Pfam" id="PF13289">
    <property type="entry name" value="SIR2_2"/>
    <property type="match status" value="1"/>
</dbReference>
<dbReference type="EMBL" id="CP104377">
    <property type="protein sequence ID" value="UXC18825.1"/>
    <property type="molecule type" value="Genomic_DNA"/>
</dbReference>
<sequence>MLQPNDVINEFSKALVEGRGAVFVGAGISTPSGVPGWADLLRDIARKRLDIDLNPNDDLPLIAQHIVNSTNNRGPLIAHFRDVLQKTFPHNKYHAMLAKANIKCLWTTNYDTLLEDTFRTHYKVVVHASDESISRGGRDKDIEVIKMHGCIELSESNDLVATQEDYDDFFENRPATAHRLRQDLIDRQFLFLGYGYGDSNIRNIVVEARRLGKQALRQHYIVVRRIRDKDARPEEIAAKQARQNLWLRDLSRVGISACQIDEYTELEEILQRISLRSRGQTVFVTGSHERDDATKESHPRRLGELLAEKQGLVLLDGQSSGTGREVTSAYMETCLHKRIDILPRLRLFSNPYAANPSLSNDMTLLSVLREWRSPLLRSAQVVVVYDGRMGTEAEVKLAKDVGCRIIPVPESPDGLPTRLLEDPVISQPLEALDPDYARKAREGYVSPEDVVECLMKMLYS</sequence>
<reference evidence="1" key="1">
    <citation type="submission" date="2022-09" db="EMBL/GenBank/DDBJ databases">
        <title>Bacterial diversity in gut of crayfish and pufferfish.</title>
        <authorList>
            <person name="Huang Y."/>
        </authorList>
    </citation>
    <scope>NUCLEOTIDE SEQUENCE</scope>
    <source>
        <strain evidence="1">PR12</strain>
    </source>
</reference>
<dbReference type="InterPro" id="IPR041164">
    <property type="entry name" value="LDcluster4"/>
</dbReference>
<dbReference type="SUPFAM" id="SSF52467">
    <property type="entry name" value="DHS-like NAD/FAD-binding domain"/>
    <property type="match status" value="1"/>
</dbReference>
<dbReference type="Pfam" id="PF18306">
    <property type="entry name" value="LDcluster4"/>
    <property type="match status" value="1"/>
</dbReference>